<gene>
    <name evidence="3" type="ORF">QE207_17005</name>
</gene>
<feature type="coiled-coil region" evidence="1">
    <location>
        <begin position="213"/>
        <end position="250"/>
    </location>
</feature>
<dbReference type="Proteomes" id="UP001177597">
    <property type="component" value="Chromosome"/>
</dbReference>
<feature type="region of interest" description="Disordered" evidence="2">
    <location>
        <begin position="256"/>
        <end position="277"/>
    </location>
</feature>
<sequence>MTKKTKPVRLCVEGATTDGRQVQREWLTEIANNYDPALFGARINMEHWNYAWMPRFGDVESVYTEEIQDGPLAGKLALYGVLSPTDELIEMNQRRQKVYTSVEINPSFADTGSAYLIGLAVTDNPASLGNGMLQFSTQHGGTALSTRKQATHNVFTAAEETAIEFTEADIPIDTHTPLNRPSLLARVKSLFSREQHGAFDDIHKAVEYCASQLTETESQVATLTQRLTELETLTQAHDRLKREFDALKTLLATQDHQPQRPVTRGNGMSAAEHLTDC</sequence>
<dbReference type="EMBL" id="CP123498">
    <property type="protein sequence ID" value="WGL95319.1"/>
    <property type="molecule type" value="Genomic_DNA"/>
</dbReference>
<proteinExistence type="predicted"/>
<protein>
    <submittedName>
        <fullName evidence="3">GPO family capsid scaffolding protein</fullName>
    </submittedName>
</protein>
<name>A0AA95GED1_9GAMM</name>
<evidence type="ECO:0000256" key="2">
    <source>
        <dbReference type="SAM" id="MobiDB-lite"/>
    </source>
</evidence>
<evidence type="ECO:0000256" key="1">
    <source>
        <dbReference type="SAM" id="Coils"/>
    </source>
</evidence>
<evidence type="ECO:0000313" key="4">
    <source>
        <dbReference type="Proteomes" id="UP001177597"/>
    </source>
</evidence>
<accession>A0AA95GED1</accession>
<dbReference type="AlphaFoldDB" id="A0AA95GED1"/>
<dbReference type="InterPro" id="IPR009228">
    <property type="entry name" value="Capsid_scaffold_GpO"/>
</dbReference>
<reference evidence="3" key="1">
    <citation type="submission" date="2023-04" db="EMBL/GenBank/DDBJ databases">
        <title>Genome dynamics across the evolutionary transition to endosymbiosis.</title>
        <authorList>
            <person name="Siozios S."/>
            <person name="Nadal-Jimenez P."/>
            <person name="Azagi T."/>
            <person name="Sprong H."/>
            <person name="Frost C.L."/>
            <person name="Parratt S.R."/>
            <person name="Taylor G."/>
            <person name="Brettell L."/>
            <person name="Lew K.C."/>
            <person name="Croft L."/>
            <person name="King K.C."/>
            <person name="Brockhurst M.A."/>
            <person name="Hypsa V."/>
            <person name="Novakova E."/>
            <person name="Darby A.C."/>
            <person name="Hurst G.D.D."/>
        </authorList>
    </citation>
    <scope>NUCLEOTIDE SEQUENCE</scope>
    <source>
        <strain evidence="3">AIh</strain>
    </source>
</reference>
<dbReference type="RefSeq" id="WP_280629296.1">
    <property type="nucleotide sequence ID" value="NZ_CP123498.1"/>
</dbReference>
<dbReference type="Pfam" id="PF05929">
    <property type="entry name" value="Phage_GPO"/>
    <property type="match status" value="1"/>
</dbReference>
<keyword evidence="1" id="KW-0175">Coiled coil</keyword>
<evidence type="ECO:0000313" key="3">
    <source>
        <dbReference type="EMBL" id="WGL95319.1"/>
    </source>
</evidence>
<organism evidence="3 4">
    <name type="scientific">Arsenophonus nasoniae</name>
    <name type="common">son-killer infecting Nasonia vitripennis</name>
    <dbReference type="NCBI Taxonomy" id="638"/>
    <lineage>
        <taxon>Bacteria</taxon>
        <taxon>Pseudomonadati</taxon>
        <taxon>Pseudomonadota</taxon>
        <taxon>Gammaproteobacteria</taxon>
        <taxon>Enterobacterales</taxon>
        <taxon>Morganellaceae</taxon>
        <taxon>Arsenophonus</taxon>
    </lineage>
</organism>